<gene>
    <name evidence="6" type="primary">tetR4</name>
    <name evidence="6" type="ORF">PFCIRM138_02400</name>
</gene>
<dbReference type="GO" id="GO:0000976">
    <property type="term" value="F:transcription cis-regulatory region binding"/>
    <property type="evidence" value="ECO:0007669"/>
    <property type="project" value="TreeGrafter"/>
</dbReference>
<feature type="DNA-binding region" description="H-T-H motif" evidence="4">
    <location>
        <begin position="93"/>
        <end position="112"/>
    </location>
</feature>
<dbReference type="SUPFAM" id="SSF46689">
    <property type="entry name" value="Homeodomain-like"/>
    <property type="match status" value="1"/>
</dbReference>
<dbReference type="PROSITE" id="PS50977">
    <property type="entry name" value="HTH_TETR_2"/>
    <property type="match status" value="1"/>
</dbReference>
<dbReference type="InterPro" id="IPR009057">
    <property type="entry name" value="Homeodomain-like_sf"/>
</dbReference>
<name>A0A068VQ12_PROFF</name>
<evidence type="ECO:0000313" key="6">
    <source>
        <dbReference type="EMBL" id="CEP25792.1"/>
    </source>
</evidence>
<dbReference type="GO" id="GO:0003700">
    <property type="term" value="F:DNA-binding transcription factor activity"/>
    <property type="evidence" value="ECO:0007669"/>
    <property type="project" value="TreeGrafter"/>
</dbReference>
<dbReference type="PRINTS" id="PR00455">
    <property type="entry name" value="HTHTETR"/>
</dbReference>
<organism evidence="6">
    <name type="scientific">Propionibacterium freudenreichii subsp. freudenreichii</name>
    <dbReference type="NCBI Taxonomy" id="66712"/>
    <lineage>
        <taxon>Bacteria</taxon>
        <taxon>Bacillati</taxon>
        <taxon>Actinomycetota</taxon>
        <taxon>Actinomycetes</taxon>
        <taxon>Propionibacteriales</taxon>
        <taxon>Propionibacteriaceae</taxon>
        <taxon>Propionibacterium</taxon>
    </lineage>
</organism>
<evidence type="ECO:0000259" key="5">
    <source>
        <dbReference type="PROSITE" id="PS50977"/>
    </source>
</evidence>
<keyword evidence="3" id="KW-0804">Transcription</keyword>
<dbReference type="PANTHER" id="PTHR30055:SF234">
    <property type="entry name" value="HTH-TYPE TRANSCRIPTIONAL REGULATOR BETI"/>
    <property type="match status" value="1"/>
</dbReference>
<evidence type="ECO:0000256" key="3">
    <source>
        <dbReference type="ARBA" id="ARBA00023163"/>
    </source>
</evidence>
<dbReference type="EMBL" id="LM676386">
    <property type="protein sequence ID" value="CEP25792.1"/>
    <property type="molecule type" value="Genomic_DNA"/>
</dbReference>
<dbReference type="Gene3D" id="1.10.357.10">
    <property type="entry name" value="Tetracycline Repressor, domain 2"/>
    <property type="match status" value="1"/>
</dbReference>
<evidence type="ECO:0000256" key="1">
    <source>
        <dbReference type="ARBA" id="ARBA00023015"/>
    </source>
</evidence>
<keyword evidence="2 4" id="KW-0238">DNA-binding</keyword>
<proteinExistence type="predicted"/>
<dbReference type="InterPro" id="IPR001647">
    <property type="entry name" value="HTH_TetR"/>
</dbReference>
<dbReference type="Pfam" id="PF00440">
    <property type="entry name" value="TetR_N"/>
    <property type="match status" value="1"/>
</dbReference>
<reference evidence="6" key="1">
    <citation type="submission" date="2014-08" db="EMBL/GenBank/DDBJ databases">
        <authorList>
            <person name="Falentin Helene"/>
        </authorList>
    </citation>
    <scope>NUCLEOTIDE SEQUENCE</scope>
</reference>
<dbReference type="AlphaFoldDB" id="A0A068VQ12"/>
<accession>A0A068VQ12</accession>
<protein>
    <submittedName>
        <fullName evidence="6">Transcription regulator, TetR</fullName>
    </submittedName>
</protein>
<keyword evidence="1" id="KW-0805">Transcription regulation</keyword>
<sequence>MAEPDEGSDIGSALSSLSAALSQLSSAVVNQTSDEINARVTDPLRRASEQITDVAERLGSGSSARPRGIEATREALLDAAAQLFAEKGYEGTGVSEIARRAGYTKGALYANFASKQELFKALIERELARSHEDLESSLTGASMPSGADREAVQRQVLLTLEANLYAIRHPQMRDEVLADTRGQLRRIAEVIARTHGEALAEGQEPAQDYLDDAMVVAAVESFAALGTMLSDDPVAAEAVTRSRDRIIGRILGSQD</sequence>
<evidence type="ECO:0000256" key="2">
    <source>
        <dbReference type="ARBA" id="ARBA00023125"/>
    </source>
</evidence>
<dbReference type="RefSeq" id="WP_013160411.1">
    <property type="nucleotide sequence ID" value="NZ_HG975455.1"/>
</dbReference>
<dbReference type="InterPro" id="IPR050109">
    <property type="entry name" value="HTH-type_TetR-like_transc_reg"/>
</dbReference>
<feature type="domain" description="HTH tetR-type" evidence="5">
    <location>
        <begin position="70"/>
        <end position="130"/>
    </location>
</feature>
<dbReference type="PANTHER" id="PTHR30055">
    <property type="entry name" value="HTH-TYPE TRANSCRIPTIONAL REGULATOR RUTR"/>
    <property type="match status" value="1"/>
</dbReference>
<evidence type="ECO:0000256" key="4">
    <source>
        <dbReference type="PROSITE-ProRule" id="PRU00335"/>
    </source>
</evidence>